<feature type="domain" description="Peptidase M12A" evidence="14">
    <location>
        <begin position="59"/>
        <end position="183"/>
    </location>
</feature>
<dbReference type="CDD" id="cd04280">
    <property type="entry name" value="ZnMc_astacin_like"/>
    <property type="match status" value="1"/>
</dbReference>
<dbReference type="SMART" id="SM00235">
    <property type="entry name" value="ZnMc"/>
    <property type="match status" value="1"/>
</dbReference>
<organism evidence="15 16">
    <name type="scientific">Meloidogyne graminicola</name>
    <dbReference type="NCBI Taxonomy" id="189291"/>
    <lineage>
        <taxon>Eukaryota</taxon>
        <taxon>Metazoa</taxon>
        <taxon>Ecdysozoa</taxon>
        <taxon>Nematoda</taxon>
        <taxon>Chromadorea</taxon>
        <taxon>Rhabditida</taxon>
        <taxon>Tylenchina</taxon>
        <taxon>Tylenchomorpha</taxon>
        <taxon>Tylenchoidea</taxon>
        <taxon>Meloidogynidae</taxon>
        <taxon>Meloidogyninae</taxon>
        <taxon>Meloidogyne</taxon>
    </lineage>
</organism>
<dbReference type="Pfam" id="PF01400">
    <property type="entry name" value="Astacin"/>
    <property type="match status" value="1"/>
</dbReference>
<reference evidence="15" key="1">
    <citation type="journal article" date="2020" name="Ecol. Evol.">
        <title>Genome structure and content of the rice root-knot nematode (Meloidogyne graminicola).</title>
        <authorList>
            <person name="Phan N.T."/>
            <person name="Danchin E.G.J."/>
            <person name="Klopp C."/>
            <person name="Perfus-Barbeoch L."/>
            <person name="Kozlowski D.K."/>
            <person name="Koutsovoulos G.D."/>
            <person name="Lopez-Roques C."/>
            <person name="Bouchez O."/>
            <person name="Zahm M."/>
            <person name="Besnard G."/>
            <person name="Bellafiore S."/>
        </authorList>
    </citation>
    <scope>NUCLEOTIDE SEQUENCE</scope>
    <source>
        <strain evidence="15">VN-18</strain>
    </source>
</reference>
<dbReference type="InterPro" id="IPR006026">
    <property type="entry name" value="Peptidase_Metallo"/>
</dbReference>
<dbReference type="PROSITE" id="PS51670">
    <property type="entry name" value="SHKT"/>
    <property type="match status" value="3"/>
</dbReference>
<feature type="region of interest" description="Disordered" evidence="12">
    <location>
        <begin position="385"/>
        <end position="405"/>
    </location>
</feature>
<dbReference type="Gene3D" id="3.40.390.10">
    <property type="entry name" value="Collagenase (Catalytic Domain)"/>
    <property type="match status" value="1"/>
</dbReference>
<feature type="domain" description="ShKT" evidence="13">
    <location>
        <begin position="408"/>
        <end position="443"/>
    </location>
</feature>
<feature type="domain" description="ShKT" evidence="13">
    <location>
        <begin position="308"/>
        <end position="342"/>
    </location>
</feature>
<evidence type="ECO:0000259" key="14">
    <source>
        <dbReference type="PROSITE" id="PS51864"/>
    </source>
</evidence>
<comment type="caution">
    <text evidence="15">The sequence shown here is derived from an EMBL/GenBank/DDBJ whole genome shotgun (WGS) entry which is preliminary data.</text>
</comment>
<dbReference type="EMBL" id="JABEBT010000111">
    <property type="protein sequence ID" value="KAF7632131.1"/>
    <property type="molecule type" value="Genomic_DNA"/>
</dbReference>
<dbReference type="Proteomes" id="UP000605970">
    <property type="component" value="Unassembled WGS sequence"/>
</dbReference>
<evidence type="ECO:0000256" key="8">
    <source>
        <dbReference type="ARBA" id="ARBA00023157"/>
    </source>
</evidence>
<feature type="chain" id="PRO_5035960019" description="Metalloendopeptidase" evidence="11">
    <location>
        <begin position="17"/>
        <end position="443"/>
    </location>
</feature>
<comment type="function">
    <text evidence="1">Metalloprotease.</text>
</comment>
<gene>
    <name evidence="15" type="ORF">Mgra_00008444</name>
</gene>
<keyword evidence="16" id="KW-1185">Reference proteome</keyword>
<dbReference type="InterPro" id="IPR024079">
    <property type="entry name" value="MetalloPept_cat_dom_sf"/>
</dbReference>
<dbReference type="InterPro" id="IPR003582">
    <property type="entry name" value="ShKT_dom"/>
</dbReference>
<protein>
    <recommendedName>
        <fullName evidence="11">Metalloendopeptidase</fullName>
        <ecNumber evidence="11">3.4.24.-</ecNumber>
    </recommendedName>
</protein>
<proteinExistence type="predicted"/>
<evidence type="ECO:0000256" key="1">
    <source>
        <dbReference type="ARBA" id="ARBA00002657"/>
    </source>
</evidence>
<feature type="disulfide bond" evidence="9">
    <location>
        <begin position="308"/>
        <end position="342"/>
    </location>
</feature>
<accession>A0A8S9ZFT3</accession>
<feature type="binding site" evidence="10">
    <location>
        <position position="82"/>
    </location>
    <ligand>
        <name>Zn(2+)</name>
        <dbReference type="ChEBI" id="CHEBI:29105"/>
        <note>catalytic</note>
    </ligand>
</feature>
<feature type="active site" evidence="10">
    <location>
        <position position="83"/>
    </location>
</feature>
<feature type="binding site" evidence="10">
    <location>
        <position position="86"/>
    </location>
    <ligand>
        <name>Zn(2+)</name>
        <dbReference type="ChEBI" id="CHEBI:29105"/>
        <note>catalytic</note>
    </ligand>
</feature>
<keyword evidence="3 10" id="KW-0479">Metal-binding</keyword>
<comment type="caution">
    <text evidence="9">Lacks conserved residue(s) required for the propagation of feature annotation.</text>
</comment>
<dbReference type="Gene3D" id="1.10.10.1940">
    <property type="match status" value="2"/>
</dbReference>
<feature type="disulfide bond" evidence="9">
    <location>
        <begin position="228"/>
        <end position="262"/>
    </location>
</feature>
<comment type="cofactor">
    <cofactor evidence="10 11">
        <name>Zn(2+)</name>
        <dbReference type="ChEBI" id="CHEBI:29105"/>
    </cofactor>
    <text evidence="10 11">Binds 1 zinc ion per subunit.</text>
</comment>
<keyword evidence="4 10" id="KW-0378">Hydrolase</keyword>
<dbReference type="GO" id="GO:0006508">
    <property type="term" value="P:proteolysis"/>
    <property type="evidence" value="ECO:0007669"/>
    <property type="project" value="UniProtKB-KW"/>
</dbReference>
<dbReference type="InterPro" id="IPR001506">
    <property type="entry name" value="Peptidase_M12A"/>
</dbReference>
<evidence type="ECO:0000313" key="16">
    <source>
        <dbReference type="Proteomes" id="UP000605970"/>
    </source>
</evidence>
<keyword evidence="11" id="KW-0732">Signal</keyword>
<keyword evidence="2 10" id="KW-0645">Protease</keyword>
<evidence type="ECO:0000256" key="10">
    <source>
        <dbReference type="PROSITE-ProRule" id="PRU01211"/>
    </source>
</evidence>
<dbReference type="SMART" id="SM00254">
    <property type="entry name" value="ShKT"/>
    <property type="match status" value="3"/>
</dbReference>
<evidence type="ECO:0000256" key="6">
    <source>
        <dbReference type="ARBA" id="ARBA00023049"/>
    </source>
</evidence>
<evidence type="ECO:0000256" key="9">
    <source>
        <dbReference type="PROSITE-ProRule" id="PRU01005"/>
    </source>
</evidence>
<keyword evidence="5 10" id="KW-0862">Zinc</keyword>
<dbReference type="PROSITE" id="PS51864">
    <property type="entry name" value="ASTACIN"/>
    <property type="match status" value="1"/>
</dbReference>
<name>A0A8S9ZFT3_9BILA</name>
<evidence type="ECO:0000259" key="13">
    <source>
        <dbReference type="PROSITE" id="PS51670"/>
    </source>
</evidence>
<dbReference type="PRINTS" id="PR00480">
    <property type="entry name" value="ASTACIN"/>
</dbReference>
<keyword evidence="6 10" id="KW-0482">Metalloprotease</keyword>
<dbReference type="AlphaFoldDB" id="A0A8S9ZFT3"/>
<evidence type="ECO:0000313" key="15">
    <source>
        <dbReference type="EMBL" id="KAF7632131.1"/>
    </source>
</evidence>
<dbReference type="PANTHER" id="PTHR10127">
    <property type="entry name" value="DISCOIDIN, CUB, EGF, LAMININ , AND ZINC METALLOPROTEASE DOMAIN CONTAINING"/>
    <property type="match status" value="1"/>
</dbReference>
<evidence type="ECO:0000256" key="12">
    <source>
        <dbReference type="SAM" id="MobiDB-lite"/>
    </source>
</evidence>
<dbReference type="SUPFAM" id="SSF55486">
    <property type="entry name" value="Metalloproteases ('zincins'), catalytic domain"/>
    <property type="match status" value="1"/>
</dbReference>
<feature type="domain" description="ShKT" evidence="13">
    <location>
        <begin position="228"/>
        <end position="262"/>
    </location>
</feature>
<dbReference type="InterPro" id="IPR034035">
    <property type="entry name" value="Astacin-like_dom"/>
</dbReference>
<dbReference type="GO" id="GO:0004222">
    <property type="term" value="F:metalloendopeptidase activity"/>
    <property type="evidence" value="ECO:0007669"/>
    <property type="project" value="UniProtKB-UniRule"/>
</dbReference>
<dbReference type="GO" id="GO:0008270">
    <property type="term" value="F:zinc ion binding"/>
    <property type="evidence" value="ECO:0007669"/>
    <property type="project" value="UniProtKB-UniRule"/>
</dbReference>
<keyword evidence="7" id="KW-0865">Zymogen</keyword>
<evidence type="ECO:0000256" key="2">
    <source>
        <dbReference type="ARBA" id="ARBA00022670"/>
    </source>
</evidence>
<evidence type="ECO:0000256" key="7">
    <source>
        <dbReference type="ARBA" id="ARBA00023145"/>
    </source>
</evidence>
<feature type="binding site" evidence="10">
    <location>
        <position position="92"/>
    </location>
    <ligand>
        <name>Zn(2+)</name>
        <dbReference type="ChEBI" id="CHEBI:29105"/>
        <note>catalytic</note>
    </ligand>
</feature>
<keyword evidence="8 9" id="KW-1015">Disulfide bond</keyword>
<evidence type="ECO:0000256" key="11">
    <source>
        <dbReference type="RuleBase" id="RU361183"/>
    </source>
</evidence>
<evidence type="ECO:0000256" key="4">
    <source>
        <dbReference type="ARBA" id="ARBA00022801"/>
    </source>
</evidence>
<evidence type="ECO:0000256" key="5">
    <source>
        <dbReference type="ARBA" id="ARBA00022833"/>
    </source>
</evidence>
<feature type="signal peptide" evidence="11">
    <location>
        <begin position="1"/>
        <end position="16"/>
    </location>
</feature>
<dbReference type="Pfam" id="PF01549">
    <property type="entry name" value="ShK"/>
    <property type="match status" value="3"/>
</dbReference>
<dbReference type="PANTHER" id="PTHR10127:SF897">
    <property type="entry name" value="ZINC METALLOPROTEINASE NAS-15"/>
    <property type="match status" value="1"/>
</dbReference>
<dbReference type="EC" id="3.4.24.-" evidence="11"/>
<sequence length="443" mass="49232">MAVFLMPSVVNIAAIAAQLLHPLCKNMLNTHVFNGLQELQWIGIMYILFQKEAVTPWQVGRTTDRQILSLGNGCIQKGIIIHEMMHAVGFFHEQSRPDRDDYIAILWHNILPGMQGQFEKYSQATIQTLGSDYDFGSIMHYGPNAFTRNGLPTIMPRKQASIGQRIGFSKLDAWKINTLYECPNYGGTYGSSNSYSSTTSPILPQPQPVTVRPYVVPTMSPPTTPRVCRNTRPDCDLLASQGWCSRNPQWMRIHCPVSCQMCSNSNLGNKRPPPSPPLSLPFPSPKPIVPLTSTISTTTSTSQPMPVCEDLRVDCAELAKRRYCITAPSFTRTFCARSCGFCFVPLATDSPNTFIGTSSAILSSSQMPPTTFTLRPMVTFWPYRPSNSNESKQSSSSLLKGKPPMSSCKDRKHFCSIWKHSGFCQGVFQGYMKKNCAATCGFC</sequence>
<evidence type="ECO:0000256" key="3">
    <source>
        <dbReference type="ARBA" id="ARBA00022723"/>
    </source>
</evidence>
<dbReference type="OrthoDB" id="291007at2759"/>
<dbReference type="SMR" id="A0A8S9ZFT3"/>